<keyword evidence="5 16" id="KW-0963">Cytoplasm</keyword>
<evidence type="ECO:0000256" key="6">
    <source>
        <dbReference type="ARBA" id="ARBA00022618"/>
    </source>
</evidence>
<keyword evidence="10 16" id="KW-0133">Cell shape</keyword>
<dbReference type="InterPro" id="IPR016167">
    <property type="entry name" value="FAD-bd_PCMH_sub1"/>
</dbReference>
<dbReference type="InterPro" id="IPR003170">
    <property type="entry name" value="MurB"/>
</dbReference>
<comment type="catalytic activity">
    <reaction evidence="15 16">
        <text>UDP-N-acetyl-alpha-D-muramate + NADP(+) = UDP-N-acetyl-3-O-(1-carboxyvinyl)-alpha-D-glucosamine + NADPH + H(+)</text>
        <dbReference type="Rhea" id="RHEA:12248"/>
        <dbReference type="ChEBI" id="CHEBI:15378"/>
        <dbReference type="ChEBI" id="CHEBI:57783"/>
        <dbReference type="ChEBI" id="CHEBI:58349"/>
        <dbReference type="ChEBI" id="CHEBI:68483"/>
        <dbReference type="ChEBI" id="CHEBI:70757"/>
        <dbReference type="EC" id="1.3.1.98"/>
    </reaction>
</comment>
<dbReference type="HAMAP" id="MF_00037">
    <property type="entry name" value="MurB"/>
    <property type="match status" value="1"/>
</dbReference>
<dbReference type="Proteomes" id="UP000746471">
    <property type="component" value="Unassembled WGS sequence"/>
</dbReference>
<evidence type="ECO:0000256" key="7">
    <source>
        <dbReference type="ARBA" id="ARBA00022630"/>
    </source>
</evidence>
<dbReference type="Gene3D" id="3.30.465.10">
    <property type="match status" value="1"/>
</dbReference>
<dbReference type="NCBIfam" id="NF010480">
    <property type="entry name" value="PRK13905.1"/>
    <property type="match status" value="1"/>
</dbReference>
<evidence type="ECO:0000256" key="2">
    <source>
        <dbReference type="ARBA" id="ARBA00003921"/>
    </source>
</evidence>
<dbReference type="NCBIfam" id="TIGR00179">
    <property type="entry name" value="murB"/>
    <property type="match status" value="1"/>
</dbReference>
<dbReference type="PANTHER" id="PTHR21071">
    <property type="entry name" value="UDP-N-ACETYLENOLPYRUVOYLGLUCOSAMINE REDUCTASE"/>
    <property type="match status" value="1"/>
</dbReference>
<evidence type="ECO:0000256" key="12">
    <source>
        <dbReference type="ARBA" id="ARBA00023002"/>
    </source>
</evidence>
<dbReference type="GO" id="GO:0008762">
    <property type="term" value="F:UDP-N-acetylmuramate dehydrogenase activity"/>
    <property type="evidence" value="ECO:0007669"/>
    <property type="project" value="UniProtKB-EC"/>
</dbReference>
<dbReference type="SUPFAM" id="SSF56194">
    <property type="entry name" value="Uridine diphospho-N-Acetylenolpyruvylglucosamine reductase, MurB, C-terminal domain"/>
    <property type="match status" value="1"/>
</dbReference>
<evidence type="ECO:0000259" key="17">
    <source>
        <dbReference type="PROSITE" id="PS51387"/>
    </source>
</evidence>
<dbReference type="InterPro" id="IPR036318">
    <property type="entry name" value="FAD-bd_PCMH-like_sf"/>
</dbReference>
<keyword evidence="12 16" id="KW-0560">Oxidoreductase</keyword>
<sequence length="301" mass="32510">MTVDFQSLMAIDPQCTIQYHEPLKNHTTFKIGGKADILIIPGSVDGIAMAIELCRKAELPYVILGNGSNVLVTDKGFRGAVIKVSAPFSQVTVKGTELVAEAGILLSMLANEAKEASLSGLAFASGIPGTLGGAIFMNAGAYGGEMKDVVTWVEALTPEGDIIRLTPEAMQFGYRTSIVKAKGYVVLRCGLTLHKLQRETIQSEMDDYTMRRTSKQPLELPSAGSTFKRPTGHFAGQLIETAGLRGLRYGDAQVSQKHCGFVVNRGQATCEDVLTLIGIIQKVVYDHAHVRLEREVQLIGE</sequence>
<keyword evidence="8 16" id="KW-0274">FAD</keyword>
<dbReference type="Gene3D" id="3.30.43.10">
    <property type="entry name" value="Uridine Diphospho-n-acetylenolpyruvylglucosamine Reductase, domain 2"/>
    <property type="match status" value="1"/>
</dbReference>
<evidence type="ECO:0000256" key="3">
    <source>
        <dbReference type="ARBA" id="ARBA00004496"/>
    </source>
</evidence>
<dbReference type="Gene3D" id="3.90.78.10">
    <property type="entry name" value="UDP-N-acetylenolpyruvoylglucosamine reductase, C-terminal domain"/>
    <property type="match status" value="1"/>
</dbReference>
<feature type="active site" description="Proton donor" evidence="16">
    <location>
        <position position="225"/>
    </location>
</feature>
<evidence type="ECO:0000256" key="14">
    <source>
        <dbReference type="ARBA" id="ARBA00023316"/>
    </source>
</evidence>
<dbReference type="PROSITE" id="PS51387">
    <property type="entry name" value="FAD_PCMH"/>
    <property type="match status" value="1"/>
</dbReference>
<feature type="active site" evidence="16">
    <location>
        <position position="295"/>
    </location>
</feature>
<keyword evidence="7 16" id="KW-0285">Flavoprotein</keyword>
<evidence type="ECO:0000256" key="16">
    <source>
        <dbReference type="HAMAP-Rule" id="MF_00037"/>
    </source>
</evidence>
<feature type="active site" evidence="16">
    <location>
        <position position="175"/>
    </location>
</feature>
<dbReference type="InterPro" id="IPR011601">
    <property type="entry name" value="MurB_C"/>
</dbReference>
<evidence type="ECO:0000313" key="18">
    <source>
        <dbReference type="EMBL" id="MBS7526944.1"/>
    </source>
</evidence>
<keyword evidence="6 16" id="KW-0132">Cell division</keyword>
<evidence type="ECO:0000256" key="5">
    <source>
        <dbReference type="ARBA" id="ARBA00022490"/>
    </source>
</evidence>
<keyword evidence="14 16" id="KW-0961">Cell wall biogenesis/degradation</keyword>
<keyword evidence="13 16" id="KW-0131">Cell cycle</keyword>
<comment type="cofactor">
    <cofactor evidence="1 16">
        <name>FAD</name>
        <dbReference type="ChEBI" id="CHEBI:57692"/>
    </cofactor>
</comment>
<dbReference type="SUPFAM" id="SSF56176">
    <property type="entry name" value="FAD-binding/transporter-associated domain-like"/>
    <property type="match status" value="1"/>
</dbReference>
<keyword evidence="19" id="KW-1185">Reference proteome</keyword>
<evidence type="ECO:0000256" key="13">
    <source>
        <dbReference type="ARBA" id="ARBA00023306"/>
    </source>
</evidence>
<comment type="pathway">
    <text evidence="4 16">Cell wall biogenesis; peptidoglycan biosynthesis.</text>
</comment>
<evidence type="ECO:0000313" key="19">
    <source>
        <dbReference type="Proteomes" id="UP000746471"/>
    </source>
</evidence>
<protein>
    <recommendedName>
        <fullName evidence="16">UDP-N-acetylenolpyruvoylglucosamine reductase</fullName>
        <ecNumber evidence="16">1.3.1.98</ecNumber>
    </recommendedName>
    <alternativeName>
        <fullName evidence="16">UDP-N-acetylmuramate dehydrogenase</fullName>
    </alternativeName>
</protein>
<evidence type="ECO:0000256" key="10">
    <source>
        <dbReference type="ARBA" id="ARBA00022960"/>
    </source>
</evidence>
<name>A0ABS5PP47_9FIRM</name>
<comment type="function">
    <text evidence="2 16">Cell wall formation.</text>
</comment>
<dbReference type="InterPro" id="IPR016169">
    <property type="entry name" value="FAD-bd_PCMH_sub2"/>
</dbReference>
<evidence type="ECO:0000256" key="9">
    <source>
        <dbReference type="ARBA" id="ARBA00022857"/>
    </source>
</evidence>
<dbReference type="EMBL" id="JAHBCL010000015">
    <property type="protein sequence ID" value="MBS7526944.1"/>
    <property type="molecule type" value="Genomic_DNA"/>
</dbReference>
<dbReference type="Pfam" id="PF01565">
    <property type="entry name" value="FAD_binding_4"/>
    <property type="match status" value="1"/>
</dbReference>
<proteinExistence type="inferred from homology"/>
<comment type="caution">
    <text evidence="18">The sequence shown here is derived from an EMBL/GenBank/DDBJ whole genome shotgun (WGS) entry which is preliminary data.</text>
</comment>
<dbReference type="PANTHER" id="PTHR21071:SF4">
    <property type="entry name" value="UDP-N-ACETYLENOLPYRUVOYLGLUCOSAMINE REDUCTASE"/>
    <property type="match status" value="1"/>
</dbReference>
<dbReference type="InterPro" id="IPR036635">
    <property type="entry name" value="MurB_C_sf"/>
</dbReference>
<evidence type="ECO:0000256" key="8">
    <source>
        <dbReference type="ARBA" id="ARBA00022827"/>
    </source>
</evidence>
<dbReference type="InterPro" id="IPR016166">
    <property type="entry name" value="FAD-bd_PCMH"/>
</dbReference>
<dbReference type="InterPro" id="IPR006094">
    <property type="entry name" value="Oxid_FAD_bind_N"/>
</dbReference>
<gene>
    <name evidence="16 18" type="primary">murB</name>
    <name evidence="18" type="ORF">KHM83_09660</name>
</gene>
<evidence type="ECO:0000256" key="15">
    <source>
        <dbReference type="ARBA" id="ARBA00048914"/>
    </source>
</evidence>
<comment type="similarity">
    <text evidence="16">Belongs to the MurB family.</text>
</comment>
<evidence type="ECO:0000256" key="11">
    <source>
        <dbReference type="ARBA" id="ARBA00022984"/>
    </source>
</evidence>
<keyword evidence="9 16" id="KW-0521">NADP</keyword>
<dbReference type="RefSeq" id="WP_213236807.1">
    <property type="nucleotide sequence ID" value="NZ_JAHBCL010000015.1"/>
</dbReference>
<dbReference type="Pfam" id="PF02873">
    <property type="entry name" value="MurB_C"/>
    <property type="match status" value="1"/>
</dbReference>
<organism evidence="18 19">
    <name type="scientific">Fusibacter paucivorans</name>
    <dbReference type="NCBI Taxonomy" id="76009"/>
    <lineage>
        <taxon>Bacteria</taxon>
        <taxon>Bacillati</taxon>
        <taxon>Bacillota</taxon>
        <taxon>Clostridia</taxon>
        <taxon>Eubacteriales</taxon>
        <taxon>Eubacteriales Family XII. Incertae Sedis</taxon>
        <taxon>Fusibacter</taxon>
    </lineage>
</organism>
<keyword evidence="11 16" id="KW-0573">Peptidoglycan synthesis</keyword>
<feature type="domain" description="FAD-binding PCMH-type" evidence="17">
    <location>
        <begin position="31"/>
        <end position="231"/>
    </location>
</feature>
<comment type="subcellular location">
    <subcellularLocation>
        <location evidence="3 16">Cytoplasm</location>
    </subcellularLocation>
</comment>
<evidence type="ECO:0000256" key="1">
    <source>
        <dbReference type="ARBA" id="ARBA00001974"/>
    </source>
</evidence>
<accession>A0ABS5PP47</accession>
<evidence type="ECO:0000256" key="4">
    <source>
        <dbReference type="ARBA" id="ARBA00004752"/>
    </source>
</evidence>
<dbReference type="EC" id="1.3.1.98" evidence="16"/>
<reference evidence="18 19" key="1">
    <citation type="submission" date="2021-05" db="EMBL/GenBank/DDBJ databases">
        <title>Fusibacter ferrireducens sp. nov., an anaerobic, sulfur- and Fe-reducing bacterium isolated from the mangrove sediment.</title>
        <authorList>
            <person name="Qiu D."/>
        </authorList>
    </citation>
    <scope>NUCLEOTIDE SEQUENCE [LARGE SCALE GENOMIC DNA]</scope>
    <source>
        <strain evidence="18 19">DSM 12116</strain>
    </source>
</reference>